<dbReference type="EMBL" id="RAPE01000008">
    <property type="protein sequence ID" value="RKF12418.1"/>
    <property type="molecule type" value="Genomic_DNA"/>
</dbReference>
<dbReference type="PANTHER" id="PTHR43585">
    <property type="entry name" value="FUMIPYRROLE BIOSYNTHESIS PROTEIN C"/>
    <property type="match status" value="1"/>
</dbReference>
<evidence type="ECO:0000313" key="7">
    <source>
        <dbReference type="Proteomes" id="UP000281128"/>
    </source>
</evidence>
<proteinExistence type="predicted"/>
<keyword evidence="2 4" id="KW-0547">Nucleotide-binding</keyword>
<dbReference type="PANTHER" id="PTHR43585:SF2">
    <property type="entry name" value="ATP-GRASP ENZYME FSQD"/>
    <property type="match status" value="1"/>
</dbReference>
<evidence type="ECO:0000256" key="3">
    <source>
        <dbReference type="ARBA" id="ARBA00022840"/>
    </source>
</evidence>
<protein>
    <submittedName>
        <fullName evidence="6">ATP-grasp domain-containing protein</fullName>
    </submittedName>
</protein>
<accession>A0A3A8ASU7</accession>
<reference evidence="6 7" key="1">
    <citation type="submission" date="2018-09" db="EMBL/GenBank/DDBJ databases">
        <title>Roseovarius spongiae sp. nov., isolated from a marine sponge.</title>
        <authorList>
            <person name="Zhuang L."/>
            <person name="Luo L."/>
        </authorList>
    </citation>
    <scope>NUCLEOTIDE SEQUENCE [LARGE SCALE GENOMIC DNA]</scope>
    <source>
        <strain evidence="6 7">HN-E21</strain>
    </source>
</reference>
<dbReference type="RefSeq" id="WP_121169060.1">
    <property type="nucleotide sequence ID" value="NZ_RAPE01000008.1"/>
</dbReference>
<keyword evidence="3 4" id="KW-0067">ATP-binding</keyword>
<dbReference type="Gene3D" id="3.30.470.20">
    <property type="entry name" value="ATP-grasp fold, B domain"/>
    <property type="match status" value="1"/>
</dbReference>
<dbReference type="SMR" id="A0A3A8ASU7"/>
<evidence type="ECO:0000256" key="2">
    <source>
        <dbReference type="ARBA" id="ARBA00022741"/>
    </source>
</evidence>
<keyword evidence="1" id="KW-0436">Ligase</keyword>
<dbReference type="AlphaFoldDB" id="A0A3A8ASU7"/>
<dbReference type="InterPro" id="IPR011761">
    <property type="entry name" value="ATP-grasp"/>
</dbReference>
<dbReference type="SUPFAM" id="SSF56059">
    <property type="entry name" value="Glutathione synthetase ATP-binding domain-like"/>
    <property type="match status" value="1"/>
</dbReference>
<dbReference type="GO" id="GO:0046872">
    <property type="term" value="F:metal ion binding"/>
    <property type="evidence" value="ECO:0007669"/>
    <property type="project" value="InterPro"/>
</dbReference>
<sequence>MANQALSVSVGNALRRVRSYLFLVRGMGQLLRRRLDPTVRAQPAVIVLSLGSKGSSARVAAAARARGYRVVVFCAELPFAEARYMDHYHRIDCVTDFDKALETARGYAPEAILLEGKNRLLPMQNNLAQTLGVTAVGNAAVKSSNSKIDLHASLDRAGLANLPWEILPEDGRSKLSFPVVSKPDVGTSSMGVQYLDSLDTFRNDKAYWDKVAQDTDIDGQIMLESYIDGRQFDVEGVARDGAFHILTVVEEYYQNAAPYFPPSWFLFNPPIPEEQRARLEKRVEEALKAFGVTVGGWHCESRFSDEKYGDGSLRPGIAGNEIYVLDYANRMGYNQLVSESCGADFAGAYVDTMLPRPFSPPQITRRSVLQIMIRDTETLRRAKALAQARPDVVHRGAFVPFEFSAHTYFGHIVLSCPDFETLRDALAAHDLIPDTWAGFYPDAMAGA</sequence>
<dbReference type="Proteomes" id="UP000281128">
    <property type="component" value="Unassembled WGS sequence"/>
</dbReference>
<evidence type="ECO:0000313" key="6">
    <source>
        <dbReference type="EMBL" id="RKF12418.1"/>
    </source>
</evidence>
<dbReference type="GO" id="GO:0016874">
    <property type="term" value="F:ligase activity"/>
    <property type="evidence" value="ECO:0007669"/>
    <property type="project" value="UniProtKB-KW"/>
</dbReference>
<name>A0A3A8ASU7_9RHOB</name>
<dbReference type="Pfam" id="PF13535">
    <property type="entry name" value="ATP-grasp_4"/>
    <property type="match status" value="1"/>
</dbReference>
<evidence type="ECO:0000256" key="1">
    <source>
        <dbReference type="ARBA" id="ARBA00022598"/>
    </source>
</evidence>
<comment type="caution">
    <text evidence="6">The sequence shown here is derived from an EMBL/GenBank/DDBJ whole genome shotgun (WGS) entry which is preliminary data.</text>
</comment>
<evidence type="ECO:0000259" key="5">
    <source>
        <dbReference type="PROSITE" id="PS50975"/>
    </source>
</evidence>
<evidence type="ECO:0000256" key="4">
    <source>
        <dbReference type="PROSITE-ProRule" id="PRU00409"/>
    </source>
</evidence>
<gene>
    <name evidence="6" type="ORF">D6850_18285</name>
</gene>
<dbReference type="InterPro" id="IPR052032">
    <property type="entry name" value="ATP-dep_AA_Ligase"/>
</dbReference>
<organism evidence="6 7">
    <name type="scientific">Roseovarius spongiae</name>
    <dbReference type="NCBI Taxonomy" id="2320272"/>
    <lineage>
        <taxon>Bacteria</taxon>
        <taxon>Pseudomonadati</taxon>
        <taxon>Pseudomonadota</taxon>
        <taxon>Alphaproteobacteria</taxon>
        <taxon>Rhodobacterales</taxon>
        <taxon>Roseobacteraceae</taxon>
        <taxon>Roseovarius</taxon>
    </lineage>
</organism>
<dbReference type="PROSITE" id="PS50975">
    <property type="entry name" value="ATP_GRASP"/>
    <property type="match status" value="1"/>
</dbReference>
<dbReference type="OrthoDB" id="24041at2"/>
<feature type="domain" description="ATP-grasp" evidence="5">
    <location>
        <begin position="125"/>
        <end position="354"/>
    </location>
</feature>
<keyword evidence="7" id="KW-1185">Reference proteome</keyword>
<dbReference type="GO" id="GO:0005524">
    <property type="term" value="F:ATP binding"/>
    <property type="evidence" value="ECO:0007669"/>
    <property type="project" value="UniProtKB-UniRule"/>
</dbReference>